<name>A0A6F9E559_9BACL</name>
<organism evidence="1 2">
    <name type="scientific">Kyrpidia spormannii</name>
    <dbReference type="NCBI Taxonomy" id="2055160"/>
    <lineage>
        <taxon>Bacteria</taxon>
        <taxon>Bacillati</taxon>
        <taxon>Bacillota</taxon>
        <taxon>Bacilli</taxon>
        <taxon>Bacillales</taxon>
        <taxon>Alicyclobacillaceae</taxon>
        <taxon>Kyrpidia</taxon>
    </lineage>
</organism>
<evidence type="ECO:0000313" key="2">
    <source>
        <dbReference type="Proteomes" id="UP000502196"/>
    </source>
</evidence>
<gene>
    <name evidence="1" type="ORF">COOX1_1463</name>
</gene>
<evidence type="ECO:0000313" key="1">
    <source>
        <dbReference type="EMBL" id="CAB3392543.1"/>
    </source>
</evidence>
<proteinExistence type="predicted"/>
<protein>
    <submittedName>
        <fullName evidence="1">Uncharacterized protein</fullName>
    </submittedName>
</protein>
<sequence length="65" mass="7185">MLLLHPIKPISLKEVSSYLKTGLRIARTEPFPLVRMVVYQNSLFAAQRGLPGALAKASPTYGYPL</sequence>
<dbReference type="Proteomes" id="UP000502196">
    <property type="component" value="Chromosome"/>
</dbReference>
<reference evidence="1 2" key="1">
    <citation type="submission" date="2020-04" db="EMBL/GenBank/DDBJ databases">
        <authorList>
            <person name="Hogendoorn C."/>
        </authorList>
    </citation>
    <scope>NUCLEOTIDE SEQUENCE [LARGE SCALE GENOMIC DNA]</scope>
    <source>
        <strain evidence="1">COOX1</strain>
    </source>
</reference>
<accession>A0A6F9E559</accession>
<dbReference type="EMBL" id="LR792683">
    <property type="protein sequence ID" value="CAB3392543.1"/>
    <property type="molecule type" value="Genomic_DNA"/>
</dbReference>
<dbReference type="AlphaFoldDB" id="A0A6F9E559"/>